<evidence type="ECO:0000259" key="4">
    <source>
        <dbReference type="Pfam" id="PF07859"/>
    </source>
</evidence>
<keyword evidence="6" id="KW-1185">Reference proteome</keyword>
<feature type="domain" description="Alpha/beta hydrolase fold-3" evidence="4">
    <location>
        <begin position="114"/>
        <end position="335"/>
    </location>
</feature>
<organism evidence="5 6">
    <name type="scientific">Favolaschia claudopus</name>
    <dbReference type="NCBI Taxonomy" id="2862362"/>
    <lineage>
        <taxon>Eukaryota</taxon>
        <taxon>Fungi</taxon>
        <taxon>Dikarya</taxon>
        <taxon>Basidiomycota</taxon>
        <taxon>Agaricomycotina</taxon>
        <taxon>Agaricomycetes</taxon>
        <taxon>Agaricomycetidae</taxon>
        <taxon>Agaricales</taxon>
        <taxon>Marasmiineae</taxon>
        <taxon>Mycenaceae</taxon>
        <taxon>Favolaschia</taxon>
    </lineage>
</organism>
<dbReference type="Pfam" id="PF07859">
    <property type="entry name" value="Abhydrolase_3"/>
    <property type="match status" value="1"/>
</dbReference>
<dbReference type="InterPro" id="IPR050300">
    <property type="entry name" value="GDXG_lipolytic_enzyme"/>
</dbReference>
<dbReference type="InterPro" id="IPR033140">
    <property type="entry name" value="Lipase_GDXG_put_SER_AS"/>
</dbReference>
<dbReference type="PROSITE" id="PS01174">
    <property type="entry name" value="LIPASE_GDXG_SER"/>
    <property type="match status" value="1"/>
</dbReference>
<comment type="similarity">
    <text evidence="1">Belongs to the 'GDXG' lipolytic enzyme family.</text>
</comment>
<comment type="caution">
    <text evidence="5">The sequence shown here is derived from an EMBL/GenBank/DDBJ whole genome shotgun (WGS) entry which is preliminary data.</text>
</comment>
<feature type="active site" evidence="3">
    <location>
        <position position="193"/>
    </location>
</feature>
<proteinExistence type="inferred from homology"/>
<evidence type="ECO:0000313" key="5">
    <source>
        <dbReference type="EMBL" id="KAK7038019.1"/>
    </source>
</evidence>
<dbReference type="Proteomes" id="UP001362999">
    <property type="component" value="Unassembled WGS sequence"/>
</dbReference>
<evidence type="ECO:0000256" key="2">
    <source>
        <dbReference type="ARBA" id="ARBA00022801"/>
    </source>
</evidence>
<protein>
    <submittedName>
        <fullName evidence="5">Abhydrolase-3 domain-containing protein</fullName>
    </submittedName>
</protein>
<sequence length="366" mass="39785">MASQSKKYARLSWTDSLGILLALIPLPAVLLWSVLTKTHASYNSERTLKRIIGDSALRYIICSLSVPQLQALFGTTLTTYSKWSKAANLPLVIDELGQDARLLWIGPKRLEKVVLFVHGGGFLLPPGDMALSFWQYVQLELEKQNIEVGFALLNYTLSPPASFPTPLKQAVLAVNFLLATGVTPQNLQLAGDSAGGNLVLQVLSHILHPRHGVPTLNLPRPSPLRGMLLLSPYTNLSADSKSHTENDSNDILTQATLRDWGARILADVPDMSRPFAEAVRAPAGWFDGADEVVERVLVTAGSAEILRDDVVAVAGALKKSHKKTELVVQKGGLHEDMFLDFLVGERNVGSLTPLTVEWLAAGFSSV</sequence>
<keyword evidence="2" id="KW-0378">Hydrolase</keyword>
<dbReference type="InterPro" id="IPR029058">
    <property type="entry name" value="AB_hydrolase_fold"/>
</dbReference>
<evidence type="ECO:0000256" key="1">
    <source>
        <dbReference type="ARBA" id="ARBA00010515"/>
    </source>
</evidence>
<dbReference type="InterPro" id="IPR013094">
    <property type="entry name" value="AB_hydrolase_3"/>
</dbReference>
<name>A0AAW0CG27_9AGAR</name>
<dbReference type="AlphaFoldDB" id="A0AAW0CG27"/>
<dbReference type="Gene3D" id="3.40.50.1820">
    <property type="entry name" value="alpha/beta hydrolase"/>
    <property type="match status" value="1"/>
</dbReference>
<dbReference type="PANTHER" id="PTHR48081:SF31">
    <property type="entry name" value="STERYL ACETYL HYDROLASE MUG81-RELATED"/>
    <property type="match status" value="1"/>
</dbReference>
<reference evidence="5 6" key="1">
    <citation type="journal article" date="2024" name="J Genomics">
        <title>Draft genome sequencing and assembly of Favolaschia claudopus CIRM-BRFM 2984 isolated from oak limbs.</title>
        <authorList>
            <person name="Navarro D."/>
            <person name="Drula E."/>
            <person name="Chaduli D."/>
            <person name="Cazenave R."/>
            <person name="Ahrendt S."/>
            <person name="Wang J."/>
            <person name="Lipzen A."/>
            <person name="Daum C."/>
            <person name="Barry K."/>
            <person name="Grigoriev I.V."/>
            <person name="Favel A."/>
            <person name="Rosso M.N."/>
            <person name="Martin F."/>
        </authorList>
    </citation>
    <scope>NUCLEOTIDE SEQUENCE [LARGE SCALE GENOMIC DNA]</scope>
    <source>
        <strain evidence="5 6">CIRM-BRFM 2984</strain>
    </source>
</reference>
<evidence type="ECO:0000256" key="3">
    <source>
        <dbReference type="PROSITE-ProRule" id="PRU10038"/>
    </source>
</evidence>
<evidence type="ECO:0000313" key="6">
    <source>
        <dbReference type="Proteomes" id="UP001362999"/>
    </source>
</evidence>
<dbReference type="PANTHER" id="PTHR48081">
    <property type="entry name" value="AB HYDROLASE SUPERFAMILY PROTEIN C4A8.06C"/>
    <property type="match status" value="1"/>
</dbReference>
<dbReference type="GO" id="GO:0016787">
    <property type="term" value="F:hydrolase activity"/>
    <property type="evidence" value="ECO:0007669"/>
    <property type="project" value="UniProtKB-KW"/>
</dbReference>
<dbReference type="SUPFAM" id="SSF53474">
    <property type="entry name" value="alpha/beta-Hydrolases"/>
    <property type="match status" value="1"/>
</dbReference>
<gene>
    <name evidence="5" type="ORF">R3P38DRAFT_2903983</name>
</gene>
<accession>A0AAW0CG27</accession>
<dbReference type="EMBL" id="JAWWNJ010000017">
    <property type="protein sequence ID" value="KAK7038019.1"/>
    <property type="molecule type" value="Genomic_DNA"/>
</dbReference>